<dbReference type="EMBL" id="JFAD01000029">
    <property type="protein sequence ID" value="EXU60951.1"/>
    <property type="molecule type" value="Genomic_DNA"/>
</dbReference>
<feature type="coiled-coil region" evidence="7">
    <location>
        <begin position="696"/>
        <end position="746"/>
    </location>
</feature>
<dbReference type="InterPro" id="IPR051539">
    <property type="entry name" value="T4SS-coupling_protein"/>
</dbReference>
<dbReference type="STRING" id="1188239.MOVI_5730"/>
<keyword evidence="3" id="KW-1003">Cell membrane</keyword>
<keyword evidence="6 9" id="KW-0472">Membrane</keyword>
<protein>
    <submittedName>
        <fullName evidence="10">Uncharacterized protein</fullName>
    </submittedName>
</protein>
<comment type="subcellular location">
    <subcellularLocation>
        <location evidence="1">Cell membrane</location>
        <topology evidence="1">Multi-pass membrane protein</topology>
    </subcellularLocation>
</comment>
<dbReference type="AlphaFoldDB" id="A0A014KVD5"/>
<evidence type="ECO:0000256" key="4">
    <source>
        <dbReference type="ARBA" id="ARBA00022692"/>
    </source>
</evidence>
<proteinExistence type="inferred from homology"/>
<dbReference type="Gene3D" id="3.40.50.300">
    <property type="entry name" value="P-loop containing nucleotide triphosphate hydrolases"/>
    <property type="match status" value="1"/>
</dbReference>
<dbReference type="eggNOG" id="COG3505">
    <property type="taxonomic scope" value="Bacteria"/>
</dbReference>
<evidence type="ECO:0000256" key="6">
    <source>
        <dbReference type="ARBA" id="ARBA00023136"/>
    </source>
</evidence>
<dbReference type="GO" id="GO:0005886">
    <property type="term" value="C:plasma membrane"/>
    <property type="evidence" value="ECO:0007669"/>
    <property type="project" value="UniProtKB-SubCell"/>
</dbReference>
<organism evidence="10 11">
    <name type="scientific">Mesomycoplasma ovipneumoniae 14811</name>
    <dbReference type="NCBI Taxonomy" id="1188239"/>
    <lineage>
        <taxon>Bacteria</taxon>
        <taxon>Bacillati</taxon>
        <taxon>Mycoplasmatota</taxon>
        <taxon>Mycoplasmoidales</taxon>
        <taxon>Metamycoplasmataceae</taxon>
        <taxon>Mesomycoplasma</taxon>
    </lineage>
</organism>
<feature type="region of interest" description="Disordered" evidence="8">
    <location>
        <begin position="629"/>
        <end position="659"/>
    </location>
</feature>
<keyword evidence="5 9" id="KW-1133">Transmembrane helix</keyword>
<feature type="compositionally biased region" description="Basic and acidic residues" evidence="8">
    <location>
        <begin position="637"/>
        <end position="659"/>
    </location>
</feature>
<evidence type="ECO:0000256" key="7">
    <source>
        <dbReference type="SAM" id="Coils"/>
    </source>
</evidence>
<dbReference type="InterPro" id="IPR003688">
    <property type="entry name" value="TraG/VirD4"/>
</dbReference>
<evidence type="ECO:0000256" key="1">
    <source>
        <dbReference type="ARBA" id="ARBA00004651"/>
    </source>
</evidence>
<reference evidence="10 11" key="1">
    <citation type="submission" date="2014-03" db="EMBL/GenBank/DDBJ databases">
        <title>Genome sequence of Mycoplasma ovipneumoniae strain 14811.</title>
        <authorList>
            <person name="Sirand-Pugnet P."/>
            <person name="Breton M."/>
            <person name="Dordet-Frisoni E."/>
            <person name="Baranowski E."/>
            <person name="Barre A."/>
            <person name="Couture C."/>
            <person name="Dupuy V."/>
            <person name="Gaurivaud P."/>
            <person name="Jacob D."/>
            <person name="Lemaitre C."/>
            <person name="Manso-Silvan L."/>
            <person name="Nikolski M."/>
            <person name="Nouvel L.-X."/>
            <person name="Poumarat F."/>
            <person name="Tardy F."/>
            <person name="Thebault P."/>
            <person name="Theil S."/>
            <person name="Citti C."/>
            <person name="Thiaucourt F."/>
            <person name="Blanchard A."/>
        </authorList>
    </citation>
    <scope>NUCLEOTIDE SEQUENCE [LARGE SCALE GENOMIC DNA]</scope>
    <source>
        <strain evidence="10 11">14811</strain>
    </source>
</reference>
<gene>
    <name evidence="10" type="ORF">MOVI_5730</name>
</gene>
<dbReference type="CDD" id="cd01127">
    <property type="entry name" value="TrwB_TraG_TraD_VirD4"/>
    <property type="match status" value="2"/>
</dbReference>
<accession>A0A014KVD5</accession>
<evidence type="ECO:0000256" key="3">
    <source>
        <dbReference type="ARBA" id="ARBA00022475"/>
    </source>
</evidence>
<evidence type="ECO:0000256" key="9">
    <source>
        <dbReference type="SAM" id="Phobius"/>
    </source>
</evidence>
<dbReference type="RefSeq" id="WP_044284386.1">
    <property type="nucleotide sequence ID" value="NZ_JFAD01000029.1"/>
</dbReference>
<evidence type="ECO:0000256" key="2">
    <source>
        <dbReference type="ARBA" id="ARBA00008806"/>
    </source>
</evidence>
<evidence type="ECO:0000256" key="5">
    <source>
        <dbReference type="ARBA" id="ARBA00022989"/>
    </source>
</evidence>
<name>A0A014KVD5_9BACT</name>
<evidence type="ECO:0000313" key="11">
    <source>
        <dbReference type="Proteomes" id="UP000020977"/>
    </source>
</evidence>
<dbReference type="PANTHER" id="PTHR37937">
    <property type="entry name" value="CONJUGATIVE TRANSFER: DNA TRANSPORT"/>
    <property type="match status" value="1"/>
</dbReference>
<dbReference type="PANTHER" id="PTHR37937:SF1">
    <property type="entry name" value="CONJUGATIVE TRANSFER: DNA TRANSPORT"/>
    <property type="match status" value="1"/>
</dbReference>
<comment type="caution">
    <text evidence="10">The sequence shown here is derived from an EMBL/GenBank/DDBJ whole genome shotgun (WGS) entry which is preliminary data.</text>
</comment>
<evidence type="ECO:0000313" key="10">
    <source>
        <dbReference type="EMBL" id="EXU60951.1"/>
    </source>
</evidence>
<keyword evidence="4 9" id="KW-0812">Transmembrane</keyword>
<keyword evidence="7" id="KW-0175">Coiled coil</keyword>
<feature type="transmembrane region" description="Helical" evidence="9">
    <location>
        <begin position="15"/>
        <end position="37"/>
    </location>
</feature>
<dbReference type="Proteomes" id="UP000020977">
    <property type="component" value="Unassembled WGS sequence"/>
</dbReference>
<dbReference type="Pfam" id="PF02534">
    <property type="entry name" value="T4SS-DNA_transf"/>
    <property type="match status" value="1"/>
</dbReference>
<comment type="similarity">
    <text evidence="2">Belongs to the VirD4/TraG family.</text>
</comment>
<sequence length="748" mass="86510">MKNIIKKLPKWGQHVFVGIVSYLISFIFTFFVWPFIFKYNINNIFETFSLQAQDTLRMIYIILASFLALIVVYPITWFFINLSNNKFSSELNSDFIFYDEVEKKGSKNEFNKKFLATEENQNSGWVIKTDLINSKVRQINFFVSSKSHAFILGDTRSGKTQKFIIPTIKYNIHLKDQNKRPNLMIIDPKGELFTSLSEEIEKQGYETVLLDFQNLGKSRGINFLAPIWDKFHSLHKNESEKLQNYDVASNWLQKTIESIHDWDSNSKDSFWPKQAKEVLYIVGWYLLLYSKVDKSFTREKYVFANFTYFLSLEAFKQGPWIEVCKNTDNKELSAFYNEKIAQFISTNPDTLTSILVNAYGAISKFNAIGLKMFSSQDATDFDKLIKQSDPEFREQFDGNTRPFALFITFQLDSNLGQLMIPSIINNCYSSLITIANSKPNRRNFRDFLFLGDEFGNLPAIYQMSTKMSTAASYGIYFALVLQNIQQLEKYGKESDTILSNSALKIYFRSNDIKSLETFAKFAGKKDVIKKSFSQAGDSKKESTSSSLSEENIITVNKLAQMPPEESWIFITGLKPIHIKSNFAYEIWQDPQKSLESFYESKETLFDFSAIEFDFKAKAKNLKIAHLSNKAKKTRPMTNEKAKAKKDKNNLDKPAKIEPDDKNSILKKRIEFQNEDKKNAVLFQSDSSDKNAESKVDSEIQKLINKAKQEIEDAQKLKLNVNTIEEAKQLDSIIERNQELLRDLSQKLK</sequence>
<dbReference type="PATRIC" id="fig|1188239.3.peg.1355"/>
<evidence type="ECO:0000256" key="8">
    <source>
        <dbReference type="SAM" id="MobiDB-lite"/>
    </source>
</evidence>
<feature type="transmembrane region" description="Helical" evidence="9">
    <location>
        <begin position="58"/>
        <end position="80"/>
    </location>
</feature>
<dbReference type="InterPro" id="IPR027417">
    <property type="entry name" value="P-loop_NTPase"/>
</dbReference>
<dbReference type="SUPFAM" id="SSF52540">
    <property type="entry name" value="P-loop containing nucleoside triphosphate hydrolases"/>
    <property type="match status" value="1"/>
</dbReference>